<accession>A0A3M9MTZ0</accession>
<protein>
    <recommendedName>
        <fullName evidence="4">GLPGLI family protein</fullName>
    </recommendedName>
</protein>
<dbReference type="OrthoDB" id="893702at2"/>
<name>A0A3M9MTZ0_9BACT</name>
<evidence type="ECO:0000313" key="2">
    <source>
        <dbReference type="EMBL" id="RNI28647.1"/>
    </source>
</evidence>
<dbReference type="RefSeq" id="WP_123126504.1">
    <property type="nucleotide sequence ID" value="NZ_RJJD01000004.1"/>
</dbReference>
<keyword evidence="1" id="KW-0732">Signal</keyword>
<proteinExistence type="predicted"/>
<gene>
    <name evidence="2" type="ORF">EFB08_08385</name>
</gene>
<keyword evidence="3" id="KW-1185">Reference proteome</keyword>
<dbReference type="Proteomes" id="UP000272117">
    <property type="component" value="Unassembled WGS sequence"/>
</dbReference>
<evidence type="ECO:0000313" key="3">
    <source>
        <dbReference type="Proteomes" id="UP000272117"/>
    </source>
</evidence>
<evidence type="ECO:0000256" key="1">
    <source>
        <dbReference type="SAM" id="SignalP"/>
    </source>
</evidence>
<dbReference type="EMBL" id="RJJD01000004">
    <property type="protein sequence ID" value="RNI28647.1"/>
    <property type="molecule type" value="Genomic_DNA"/>
</dbReference>
<dbReference type="AlphaFoldDB" id="A0A3M9MTZ0"/>
<comment type="caution">
    <text evidence="2">The sequence shown here is derived from an EMBL/GenBank/DDBJ whole genome shotgun (WGS) entry which is preliminary data.</text>
</comment>
<sequence>MRFKSFVFSVFLCFLGLVFTDGIAQVGKTEAQVVQSFMRYLASQTGRHNRVDQKIVPWKVSEVYVNDSLWAKVNLSDDSRIAARQGLYGAGPQLKMDYRLTRQDFLQIKGQIRKQEKTEWTSADFPENIMVLEQLGLAPATYYAYSYPLVLLSKKLVLVKKYYHADKVFNRWSCLEVYRITKTGKYQLENCYQRTQGYTPAG</sequence>
<feature type="signal peptide" evidence="1">
    <location>
        <begin position="1"/>
        <end position="24"/>
    </location>
</feature>
<organism evidence="2 3">
    <name type="scientific">Rufibacter latericius</name>
    <dbReference type="NCBI Taxonomy" id="2487040"/>
    <lineage>
        <taxon>Bacteria</taxon>
        <taxon>Pseudomonadati</taxon>
        <taxon>Bacteroidota</taxon>
        <taxon>Cytophagia</taxon>
        <taxon>Cytophagales</taxon>
        <taxon>Hymenobacteraceae</taxon>
        <taxon>Rufibacter</taxon>
    </lineage>
</organism>
<feature type="chain" id="PRO_5018293847" description="GLPGLI family protein" evidence="1">
    <location>
        <begin position="25"/>
        <end position="202"/>
    </location>
</feature>
<reference evidence="2 3" key="1">
    <citation type="submission" date="2018-11" db="EMBL/GenBank/DDBJ databases">
        <title>Rufibacter latericius sp. nov., isolated from water in Baiyang Lake.</title>
        <authorList>
            <person name="Yang Y."/>
        </authorList>
    </citation>
    <scope>NUCLEOTIDE SEQUENCE [LARGE SCALE GENOMIC DNA]</scope>
    <source>
        <strain evidence="2 3">R-22-1c-1</strain>
    </source>
</reference>
<evidence type="ECO:0008006" key="4">
    <source>
        <dbReference type="Google" id="ProtNLM"/>
    </source>
</evidence>